<dbReference type="GO" id="GO:0017000">
    <property type="term" value="P:antibiotic biosynthetic process"/>
    <property type="evidence" value="ECO:0007669"/>
    <property type="project" value="UniProtKB-KW"/>
</dbReference>
<dbReference type="RefSeq" id="WP_091276375.1">
    <property type="nucleotide sequence ID" value="NZ_FAOZ01000007.1"/>
</dbReference>
<protein>
    <submittedName>
        <fullName evidence="6">Isopenicillin N synthase</fullName>
    </submittedName>
</protein>
<dbReference type="GO" id="GO:0016491">
    <property type="term" value="F:oxidoreductase activity"/>
    <property type="evidence" value="ECO:0007669"/>
    <property type="project" value="UniProtKB-KW"/>
</dbReference>
<dbReference type="Pfam" id="PF14226">
    <property type="entry name" value="DIOX_N"/>
    <property type="match status" value="1"/>
</dbReference>
<dbReference type="EMBL" id="FAOZ01000007">
    <property type="protein sequence ID" value="CUU56325.1"/>
    <property type="molecule type" value="Genomic_DNA"/>
</dbReference>
<evidence type="ECO:0000256" key="3">
    <source>
        <dbReference type="RuleBase" id="RU003682"/>
    </source>
</evidence>
<proteinExistence type="inferred from homology"/>
<comment type="pathway">
    <text evidence="1">Antibiotic biosynthesis.</text>
</comment>
<feature type="domain" description="Fe2OG dioxygenase" evidence="5">
    <location>
        <begin position="186"/>
        <end position="344"/>
    </location>
</feature>
<evidence type="ECO:0000256" key="4">
    <source>
        <dbReference type="SAM" id="MobiDB-lite"/>
    </source>
</evidence>
<sequence length="410" mass="44273">MRQAPGRPSGPSPRELPLLDLRRYTAPEHPADRAGFVLALRAACRVPGFFQLTGHGVPTSLTDRVLAVSRDFFRLPTATKLRIENVHSPHFRGYTRLGQEITRGNPDLREQIDIGDERPRRVCGPADPPYLRLDGPNQWPAHPAELRSVVEEYMAALAGVAQVLVRALAESLGLAPDHLDATFADDPRSHLKLLRYLPAPDGPAAETGHVAGVGDGDGDGDGERTDRHRRDTGGARSQGVGAHKDGGFLSLVLQDAVRRQDAPDAPETPVDPANAADRAWLPGLQVADGSGGWIDAPPVRGAFVVNIGEMFELATLRYYPATVHRVMSPPQGHERGSVAFFFGPGLSATIEPVPLPPALLAQIPDAGPPDPDNPIFAQHGENTLKSWLRSHPEVARRHYADLTRPDGAAR</sequence>
<dbReference type="InterPro" id="IPR050231">
    <property type="entry name" value="Iron_ascorbate_oxido_reductase"/>
</dbReference>
<dbReference type="InterPro" id="IPR026992">
    <property type="entry name" value="DIOX_N"/>
</dbReference>
<reference evidence="7" key="1">
    <citation type="submission" date="2015-11" db="EMBL/GenBank/DDBJ databases">
        <authorList>
            <person name="Varghese N."/>
        </authorList>
    </citation>
    <scope>NUCLEOTIDE SEQUENCE [LARGE SCALE GENOMIC DNA]</scope>
    <source>
        <strain evidence="7">DSM 45899</strain>
    </source>
</reference>
<organism evidence="6 7">
    <name type="scientific">Parafrankia irregularis</name>
    <dbReference type="NCBI Taxonomy" id="795642"/>
    <lineage>
        <taxon>Bacteria</taxon>
        <taxon>Bacillati</taxon>
        <taxon>Actinomycetota</taxon>
        <taxon>Actinomycetes</taxon>
        <taxon>Frankiales</taxon>
        <taxon>Frankiaceae</taxon>
        <taxon>Parafrankia</taxon>
    </lineage>
</organism>
<dbReference type="SUPFAM" id="SSF51197">
    <property type="entry name" value="Clavaminate synthase-like"/>
    <property type="match status" value="1"/>
</dbReference>
<evidence type="ECO:0000313" key="7">
    <source>
        <dbReference type="Proteomes" id="UP000198802"/>
    </source>
</evidence>
<name>A0A0S4QL08_9ACTN</name>
<keyword evidence="7" id="KW-1185">Reference proteome</keyword>
<evidence type="ECO:0000313" key="6">
    <source>
        <dbReference type="EMBL" id="CUU56325.1"/>
    </source>
</evidence>
<accession>A0A0S4QL08</accession>
<dbReference type="Gene3D" id="2.60.120.330">
    <property type="entry name" value="B-lactam Antibiotic, Isopenicillin N Synthase, Chain"/>
    <property type="match status" value="1"/>
</dbReference>
<comment type="similarity">
    <text evidence="3">Belongs to the iron/ascorbate-dependent oxidoreductase family.</text>
</comment>
<evidence type="ECO:0000256" key="1">
    <source>
        <dbReference type="ARBA" id="ARBA00004792"/>
    </source>
</evidence>
<dbReference type="PANTHER" id="PTHR47990">
    <property type="entry name" value="2-OXOGLUTARATE (2OG) AND FE(II)-DEPENDENT OXYGENASE SUPERFAMILY PROTEIN-RELATED"/>
    <property type="match status" value="1"/>
</dbReference>
<keyword evidence="2" id="KW-0045">Antibiotic biosynthesis</keyword>
<dbReference type="PROSITE" id="PS51471">
    <property type="entry name" value="FE2OG_OXY"/>
    <property type="match status" value="1"/>
</dbReference>
<keyword evidence="3" id="KW-0560">Oxidoreductase</keyword>
<dbReference type="Proteomes" id="UP000198802">
    <property type="component" value="Unassembled WGS sequence"/>
</dbReference>
<evidence type="ECO:0000259" key="5">
    <source>
        <dbReference type="PROSITE" id="PS51471"/>
    </source>
</evidence>
<feature type="compositionally biased region" description="Basic and acidic residues" evidence="4">
    <location>
        <begin position="221"/>
        <end position="233"/>
    </location>
</feature>
<evidence type="ECO:0000256" key="2">
    <source>
        <dbReference type="ARBA" id="ARBA00023194"/>
    </source>
</evidence>
<dbReference type="Pfam" id="PF03171">
    <property type="entry name" value="2OG-FeII_Oxy"/>
    <property type="match status" value="1"/>
</dbReference>
<gene>
    <name evidence="6" type="ORF">Ga0074812_107209</name>
</gene>
<keyword evidence="3" id="KW-0479">Metal-binding</keyword>
<dbReference type="InterPro" id="IPR005123">
    <property type="entry name" value="Oxoglu/Fe-dep_dioxygenase_dom"/>
</dbReference>
<dbReference type="InterPro" id="IPR027443">
    <property type="entry name" value="IPNS-like_sf"/>
</dbReference>
<dbReference type="GO" id="GO:0046872">
    <property type="term" value="F:metal ion binding"/>
    <property type="evidence" value="ECO:0007669"/>
    <property type="project" value="UniProtKB-KW"/>
</dbReference>
<dbReference type="InterPro" id="IPR044861">
    <property type="entry name" value="IPNS-like_FE2OG_OXY"/>
</dbReference>
<keyword evidence="3" id="KW-0408">Iron</keyword>
<dbReference type="AlphaFoldDB" id="A0A0S4QL08"/>
<feature type="region of interest" description="Disordered" evidence="4">
    <location>
        <begin position="201"/>
        <end position="244"/>
    </location>
</feature>